<dbReference type="OrthoDB" id="535553at2759"/>
<keyword evidence="3" id="KW-1185">Reference proteome</keyword>
<feature type="compositionally biased region" description="Gly residues" evidence="1">
    <location>
        <begin position="251"/>
        <end position="260"/>
    </location>
</feature>
<feature type="compositionally biased region" description="Gly residues" evidence="1">
    <location>
        <begin position="169"/>
        <end position="179"/>
    </location>
</feature>
<accession>A0A835SS93</accession>
<reference evidence="2" key="1">
    <citation type="journal article" date="2020" name="bioRxiv">
        <title>Comparative genomics of Chlamydomonas.</title>
        <authorList>
            <person name="Craig R.J."/>
            <person name="Hasan A.R."/>
            <person name="Ness R.W."/>
            <person name="Keightley P.D."/>
        </authorList>
    </citation>
    <scope>NUCLEOTIDE SEQUENCE</scope>
    <source>
        <strain evidence="2">SAG 7.73</strain>
    </source>
</reference>
<feature type="compositionally biased region" description="Basic and acidic residues" evidence="1">
    <location>
        <begin position="592"/>
        <end position="609"/>
    </location>
</feature>
<dbReference type="InterPro" id="IPR011990">
    <property type="entry name" value="TPR-like_helical_dom_sf"/>
</dbReference>
<feature type="compositionally biased region" description="Gly residues" evidence="1">
    <location>
        <begin position="356"/>
        <end position="367"/>
    </location>
</feature>
<protein>
    <submittedName>
        <fullName evidence="2">Uncharacterized protein</fullName>
    </submittedName>
</protein>
<organism evidence="2 3">
    <name type="scientific">Chlamydomonas incerta</name>
    <dbReference type="NCBI Taxonomy" id="51695"/>
    <lineage>
        <taxon>Eukaryota</taxon>
        <taxon>Viridiplantae</taxon>
        <taxon>Chlorophyta</taxon>
        <taxon>core chlorophytes</taxon>
        <taxon>Chlorophyceae</taxon>
        <taxon>CS clade</taxon>
        <taxon>Chlamydomonadales</taxon>
        <taxon>Chlamydomonadaceae</taxon>
        <taxon>Chlamydomonas</taxon>
    </lineage>
</organism>
<feature type="compositionally biased region" description="Low complexity" evidence="1">
    <location>
        <begin position="217"/>
        <end position="234"/>
    </location>
</feature>
<dbReference type="SUPFAM" id="SSF48452">
    <property type="entry name" value="TPR-like"/>
    <property type="match status" value="1"/>
</dbReference>
<evidence type="ECO:0000313" key="3">
    <source>
        <dbReference type="Proteomes" id="UP000650467"/>
    </source>
</evidence>
<feature type="region of interest" description="Disordered" evidence="1">
    <location>
        <begin position="343"/>
        <end position="367"/>
    </location>
</feature>
<sequence length="651" mass="67682">MSDSILASAFAGAAAQEEDSLGLPTYTQFKKYATFRTEIADFGIDLRQLTRLLAECHYGLGVGGLGLGDLPILFHATAKKAGALSYDGVLRLCRTLRPRLAKVEDMLAADSDNQRDPVKYRPSTAGPRLGGGGTGLLHTSRTLRRGDTSGTPLDFASAMAVGGEPLSATGGGGGGGGSAGPSPMARGVSFRQHPGMLGREDSSVSVAPPGPGGVGVGLSPRGRPASASRLSALARGGGGGGDDGAGPSTSGRGGGGGGGGGFESCGNAGASLSTLMAMKDPPVLLREALPPPPCDFPAISARISGIQVLYRDGEMTRVALALRDLQRDWETACAAAALSRVIQRGGRSQPPPAANGSGGPDDGQGGTRGEIPLEGRIWLLLLHGCCLMLEGRHKNARRSLQAAESLFNPNVLGLEHPYHYCIHLCSGLLGYYEQQYEEAIEKFESARELADLVSRGSFDVTARRNAAACLNNKGVCHSLLGNRAAAVGEFRSAYALVRAATGVPEVPEAVVALRNLNKALKQGFALNTSRLRPTSAPPMYAHVGVTSIRKEDKLTTFLQNAITMRPPAPVAALPAWCEKVSADDIVARKKAKEAAKKAADKAKSADPKKAKPKAKKPPPFVAMENFPAPSYNLANVKMEAKKKGGKKKAAA</sequence>
<dbReference type="Gene3D" id="1.25.40.10">
    <property type="entry name" value="Tetratricopeptide repeat domain"/>
    <property type="match status" value="1"/>
</dbReference>
<feature type="compositionally biased region" description="Gly residues" evidence="1">
    <location>
        <begin position="235"/>
        <end position="244"/>
    </location>
</feature>
<gene>
    <name evidence="2" type="ORF">HXX76_009182</name>
</gene>
<comment type="caution">
    <text evidence="2">The sequence shown here is derived from an EMBL/GenBank/DDBJ whole genome shotgun (WGS) entry which is preliminary data.</text>
</comment>
<dbReference type="Proteomes" id="UP000650467">
    <property type="component" value="Unassembled WGS sequence"/>
</dbReference>
<dbReference type="AlphaFoldDB" id="A0A835SS93"/>
<evidence type="ECO:0000256" key="1">
    <source>
        <dbReference type="SAM" id="MobiDB-lite"/>
    </source>
</evidence>
<feature type="region of interest" description="Disordered" evidence="1">
    <location>
        <begin position="111"/>
        <end position="260"/>
    </location>
</feature>
<feature type="region of interest" description="Disordered" evidence="1">
    <location>
        <begin position="592"/>
        <end position="623"/>
    </location>
</feature>
<proteinExistence type="predicted"/>
<name>A0A835SS93_CHLIN</name>
<evidence type="ECO:0000313" key="2">
    <source>
        <dbReference type="EMBL" id="KAG2432264.1"/>
    </source>
</evidence>
<dbReference type="EMBL" id="JAEHOC010000022">
    <property type="protein sequence ID" value="KAG2432264.1"/>
    <property type="molecule type" value="Genomic_DNA"/>
</dbReference>